<dbReference type="Gene3D" id="3.40.50.300">
    <property type="entry name" value="P-loop containing nucleotide triphosphate hydrolases"/>
    <property type="match status" value="1"/>
</dbReference>
<feature type="region of interest" description="Disordered" evidence="6">
    <location>
        <begin position="531"/>
        <end position="589"/>
    </location>
</feature>
<gene>
    <name evidence="8" type="ORF">TIFTF001_000236</name>
</gene>
<dbReference type="EMBL" id="BTGU01000001">
    <property type="protein sequence ID" value="GMN23726.1"/>
    <property type="molecule type" value="Genomic_DNA"/>
</dbReference>
<evidence type="ECO:0000313" key="8">
    <source>
        <dbReference type="EMBL" id="GMN23726.1"/>
    </source>
</evidence>
<dbReference type="PANTHER" id="PTHR43572:SF38">
    <property type="entry name" value="PROTEIN SMAX1-LIKE 6"/>
    <property type="match status" value="1"/>
</dbReference>
<comment type="similarity">
    <text evidence="1">Belongs to the ClpA/ClpB family.</text>
</comment>
<dbReference type="PROSITE" id="PS51903">
    <property type="entry name" value="CLP_R"/>
    <property type="match status" value="1"/>
</dbReference>
<dbReference type="GO" id="GO:0016887">
    <property type="term" value="F:ATP hydrolysis activity"/>
    <property type="evidence" value="ECO:0007669"/>
    <property type="project" value="InterPro"/>
</dbReference>
<evidence type="ECO:0000256" key="3">
    <source>
        <dbReference type="ARBA" id="ARBA00023015"/>
    </source>
</evidence>
<dbReference type="SUPFAM" id="SSF81923">
    <property type="entry name" value="Double Clp-N motif"/>
    <property type="match status" value="1"/>
</dbReference>
<dbReference type="SUPFAM" id="SSF52540">
    <property type="entry name" value="P-loop containing nucleoside triphosphate hydrolases"/>
    <property type="match status" value="1"/>
</dbReference>
<dbReference type="InterPro" id="IPR003959">
    <property type="entry name" value="ATPase_AAA_core"/>
</dbReference>
<dbReference type="Gene3D" id="1.10.1780.10">
    <property type="entry name" value="Clp, N-terminal domain"/>
    <property type="match status" value="1"/>
</dbReference>
<dbReference type="PANTHER" id="PTHR43572">
    <property type="entry name" value="CHAPERONE PROTEIN CLPD, CHLOROPLASTIC"/>
    <property type="match status" value="1"/>
</dbReference>
<dbReference type="AlphaFoldDB" id="A0AA88CNQ2"/>
<reference evidence="8" key="1">
    <citation type="submission" date="2023-07" db="EMBL/GenBank/DDBJ databases">
        <title>draft genome sequence of fig (Ficus carica).</title>
        <authorList>
            <person name="Takahashi T."/>
            <person name="Nishimura K."/>
        </authorList>
    </citation>
    <scope>NUCLEOTIDE SEQUENCE</scope>
</reference>
<dbReference type="InterPro" id="IPR027417">
    <property type="entry name" value="P-loop_NTPase"/>
</dbReference>
<feature type="domain" description="Clp R" evidence="7">
    <location>
        <begin position="8"/>
        <end position="181"/>
    </location>
</feature>
<dbReference type="InterPro" id="IPR058954">
    <property type="entry name" value="AAA_lid_SMAX1"/>
</dbReference>
<protein>
    <recommendedName>
        <fullName evidence="7">Clp R domain-containing protein</fullName>
    </recommendedName>
</protein>
<dbReference type="InterPro" id="IPR051650">
    <property type="entry name" value="SL_signaling_regulator"/>
</dbReference>
<evidence type="ECO:0000256" key="2">
    <source>
        <dbReference type="ARBA" id="ARBA00022737"/>
    </source>
</evidence>
<dbReference type="Pfam" id="PF07724">
    <property type="entry name" value="AAA_2"/>
    <property type="match status" value="1"/>
</dbReference>
<dbReference type="Pfam" id="PF26587">
    <property type="entry name" value="AAA_lid_SMAX1"/>
    <property type="match status" value="1"/>
</dbReference>
<comment type="caution">
    <text evidence="8">The sequence shown here is derived from an EMBL/GenBank/DDBJ whole genome shotgun (WGS) entry which is preliminary data.</text>
</comment>
<proteinExistence type="inferred from homology"/>
<accession>A0AA88CNQ2</accession>
<keyword evidence="9" id="KW-1185">Reference proteome</keyword>
<dbReference type="CDD" id="cd19499">
    <property type="entry name" value="RecA-like_ClpB_Hsp104-like"/>
    <property type="match status" value="1"/>
</dbReference>
<dbReference type="InterPro" id="IPR004176">
    <property type="entry name" value="Clp_R_N"/>
</dbReference>
<dbReference type="Proteomes" id="UP001187192">
    <property type="component" value="Unassembled WGS sequence"/>
</dbReference>
<evidence type="ECO:0000256" key="5">
    <source>
        <dbReference type="PROSITE-ProRule" id="PRU01251"/>
    </source>
</evidence>
<keyword evidence="3" id="KW-0805">Transcription regulation</keyword>
<dbReference type="GO" id="GO:0005524">
    <property type="term" value="F:ATP binding"/>
    <property type="evidence" value="ECO:0007669"/>
    <property type="project" value="InterPro"/>
</dbReference>
<keyword evidence="4" id="KW-0804">Transcription</keyword>
<dbReference type="InterPro" id="IPR036628">
    <property type="entry name" value="Clp_N_dom_sf"/>
</dbReference>
<name>A0AA88CNQ2_FICCA</name>
<organism evidence="8 9">
    <name type="scientific">Ficus carica</name>
    <name type="common">Common fig</name>
    <dbReference type="NCBI Taxonomy" id="3494"/>
    <lineage>
        <taxon>Eukaryota</taxon>
        <taxon>Viridiplantae</taxon>
        <taxon>Streptophyta</taxon>
        <taxon>Embryophyta</taxon>
        <taxon>Tracheophyta</taxon>
        <taxon>Spermatophyta</taxon>
        <taxon>Magnoliopsida</taxon>
        <taxon>eudicotyledons</taxon>
        <taxon>Gunneridae</taxon>
        <taxon>Pentapetalae</taxon>
        <taxon>rosids</taxon>
        <taxon>fabids</taxon>
        <taxon>Rosales</taxon>
        <taxon>Moraceae</taxon>
        <taxon>Ficeae</taxon>
        <taxon>Ficus</taxon>
    </lineage>
</organism>
<dbReference type="InterPro" id="IPR058680">
    <property type="entry name" value="NBD_SMAX1-like"/>
</dbReference>
<feature type="compositionally biased region" description="Basic and acidic residues" evidence="6">
    <location>
        <begin position="537"/>
        <end position="551"/>
    </location>
</feature>
<evidence type="ECO:0000313" key="9">
    <source>
        <dbReference type="Proteomes" id="UP001187192"/>
    </source>
</evidence>
<dbReference type="Pfam" id="PF23569">
    <property type="entry name" value="NBD_SMAX1"/>
    <property type="match status" value="1"/>
</dbReference>
<feature type="compositionally biased region" description="Polar residues" evidence="6">
    <location>
        <begin position="555"/>
        <end position="584"/>
    </location>
</feature>
<evidence type="ECO:0000256" key="6">
    <source>
        <dbReference type="SAM" id="MobiDB-lite"/>
    </source>
</evidence>
<evidence type="ECO:0000256" key="1">
    <source>
        <dbReference type="ARBA" id="ARBA00008675"/>
    </source>
</evidence>
<evidence type="ECO:0000259" key="7">
    <source>
        <dbReference type="PROSITE" id="PS51903"/>
    </source>
</evidence>
<evidence type="ECO:0000256" key="4">
    <source>
        <dbReference type="ARBA" id="ARBA00023163"/>
    </source>
</evidence>
<sequence>MPTPVSAARQCLTEEAARALDDAVAVARRRSHAQTTSLHAVSALLALPSSALRDACARARSSAYAPRLQFRALELSVGVSLDRLPSSKAVEEPPVSNSLMAAIKRSQANQRRHPESFHFHQMQAQQSLNAANQTAPVLRVEMKHFVLSILDDPIVSRVFGEAGFRSCDIKLAILQPPLRQVSPFARARCPPLFLCNLADSDPAARGGLGFSFPFSRHDDGDENSRRIGEVLARKSGRNPLLIGVCASEALKSFSDGLQSGKAGLSLPSEFSGLGVAHIEKDVSEFVVEGGSGSEEKLDSRFKEVSRAVEQCSGPGVVVNFGELKSLVGDGVLGDRLSSVVSKLKSLLELHGGKLWLIGATGSYDVYLKFLSSFPNVEKDWDLHLLPITSSKASTEGLYSKSSLMGSFVPFGGFFPTPSELKNPFTSTNQCFTRCHACTEKYEQEVACIVKAGSAVSVASLYSEDFPSLQIPELDAGKGVDSMKTKDGGTTLGTRISGLQKKWNEICRLHQTQSCQKLDIFHAGTKVASAEGFQGATHRKESSGEDSYHSEMRSAFPSSCTPTNLQKSFPSKQSSLITTASNTESVSHHSEKLVKVSERHQIEKGNPCLSPQRMHDIILPLDRTSSSSVAPVTTDLGLGTIYASSSKEPQYMKLRDPKVGPECLPGTYSTEFDARNANSSHQIMQPSPRSTLNFRGRFDPRDFKSLQRALIGKVGWQDEAISAISLVVSHSRSGGGRHRGSSLRGDIWLTFLGPDKVGKKRLALALAGMVFGSKECLVSVDLGFQDRGFQTHSIFDHEELDDYDLKFRGKTVVDYLAGELSRKPHSVVFLENIDNADLLAQTSLSQAIRTGKFPDSRGREISVNNNIFVATTTTMKGKTSHNQERDSVDFSEEAILAAKRCQMEILIGSVASNASRNQGMNVRVTPKEGTSNPSAVRKRKLIDISDSTEQALVSKDRAHKASRSFLDLNVPVEEIEGESIDGGEYDSDSISESSEAWLEDFLDQVDEKVVLKPFDFDAVSAKIVEEISENLKRTCGPEVMLEIDYNVMVQILAAAWLSEEKRAMEEWVERVLCRGITEAHKKYKDETSRFVIRVVASGHLAAKEQTSCVCLPTRIKI</sequence>
<keyword evidence="2 5" id="KW-0677">Repeat</keyword>